<evidence type="ECO:0000259" key="2">
    <source>
        <dbReference type="Pfam" id="PF01636"/>
    </source>
</evidence>
<dbReference type="InterPro" id="IPR011009">
    <property type="entry name" value="Kinase-like_dom_sf"/>
</dbReference>
<dbReference type="AlphaFoldDB" id="A0A6A6QQ82"/>
<gene>
    <name evidence="3" type="ORF">BU16DRAFT_591315</name>
</gene>
<dbReference type="EMBL" id="MU004191">
    <property type="protein sequence ID" value="KAF2494312.1"/>
    <property type="molecule type" value="Genomic_DNA"/>
</dbReference>
<name>A0A6A6QQ82_9PEZI</name>
<dbReference type="InterPro" id="IPR051678">
    <property type="entry name" value="AGP_Transferase"/>
</dbReference>
<organism evidence="3 4">
    <name type="scientific">Lophium mytilinum</name>
    <dbReference type="NCBI Taxonomy" id="390894"/>
    <lineage>
        <taxon>Eukaryota</taxon>
        <taxon>Fungi</taxon>
        <taxon>Dikarya</taxon>
        <taxon>Ascomycota</taxon>
        <taxon>Pezizomycotina</taxon>
        <taxon>Dothideomycetes</taxon>
        <taxon>Pleosporomycetidae</taxon>
        <taxon>Mytilinidiales</taxon>
        <taxon>Mytilinidiaceae</taxon>
        <taxon>Lophium</taxon>
    </lineage>
</organism>
<proteinExistence type="predicted"/>
<evidence type="ECO:0000256" key="1">
    <source>
        <dbReference type="SAM" id="MobiDB-lite"/>
    </source>
</evidence>
<feature type="domain" description="Aminoglycoside phosphotransferase" evidence="2">
    <location>
        <begin position="79"/>
        <end position="372"/>
    </location>
</feature>
<dbReference type="Pfam" id="PF01636">
    <property type="entry name" value="APH"/>
    <property type="match status" value="1"/>
</dbReference>
<reference evidence="3" key="1">
    <citation type="journal article" date="2020" name="Stud. Mycol.">
        <title>101 Dothideomycetes genomes: a test case for predicting lifestyles and emergence of pathogens.</title>
        <authorList>
            <person name="Haridas S."/>
            <person name="Albert R."/>
            <person name="Binder M."/>
            <person name="Bloem J."/>
            <person name="Labutti K."/>
            <person name="Salamov A."/>
            <person name="Andreopoulos B."/>
            <person name="Baker S."/>
            <person name="Barry K."/>
            <person name="Bills G."/>
            <person name="Bluhm B."/>
            <person name="Cannon C."/>
            <person name="Castanera R."/>
            <person name="Culley D."/>
            <person name="Daum C."/>
            <person name="Ezra D."/>
            <person name="Gonzalez J."/>
            <person name="Henrissat B."/>
            <person name="Kuo A."/>
            <person name="Liang C."/>
            <person name="Lipzen A."/>
            <person name="Lutzoni F."/>
            <person name="Magnuson J."/>
            <person name="Mondo S."/>
            <person name="Nolan M."/>
            <person name="Ohm R."/>
            <person name="Pangilinan J."/>
            <person name="Park H.-J."/>
            <person name="Ramirez L."/>
            <person name="Alfaro M."/>
            <person name="Sun H."/>
            <person name="Tritt A."/>
            <person name="Yoshinaga Y."/>
            <person name="Zwiers L.-H."/>
            <person name="Turgeon B."/>
            <person name="Goodwin S."/>
            <person name="Spatafora J."/>
            <person name="Crous P."/>
            <person name="Grigoriev I."/>
        </authorList>
    </citation>
    <scope>NUCLEOTIDE SEQUENCE</scope>
    <source>
        <strain evidence="3">CBS 269.34</strain>
    </source>
</reference>
<dbReference type="OrthoDB" id="10003767at2759"/>
<sequence length="462" mass="52456">MLLEKLKQKIFTKSQTKGKIPTPHMENSNFFTSTSSSDGEDRFWGSTSSIDNKALTKLALATIYPNGEPVGVSARVVNKLRGGYNNVYVVRFTTGLQIVVKVPAMGQEGRWREEDEHNLRSEALTMRYIKKHTKVPIPEVYHFSATLSNEIDAPFIMMEFIEGVPAKTIWGESDSTGRTARGLEKFEQRRQTLLKSLAESMAELRHLEFGMAGRLEFDDDADTPKIGPVFLFDGKIDETSGKFVREIVTITPSHSTFENLDKGFDERFKRWKADETIVQGVSRIIQTALDCKPFTEDQEKPFVLHHPDLHRLNILCDPETCKVKAIIDWDWVQTTPRCVGYASLPKWLQQDWRADESEFSPAVLEAYRKDYTKYMTKAMGGQGDCIYTAKNAIYAALDAGTFGKDGHPAHWVIKALPMLLAPMSTDEAIELLEEGDWRDHSEYIVYRLEILLDPSSPPLDIF</sequence>
<evidence type="ECO:0000313" key="4">
    <source>
        <dbReference type="Proteomes" id="UP000799750"/>
    </source>
</evidence>
<dbReference type="Gene3D" id="3.90.1200.10">
    <property type="match status" value="1"/>
</dbReference>
<dbReference type="Gene3D" id="3.30.200.20">
    <property type="entry name" value="Phosphorylase Kinase, domain 1"/>
    <property type="match status" value="1"/>
</dbReference>
<evidence type="ECO:0000313" key="3">
    <source>
        <dbReference type="EMBL" id="KAF2494312.1"/>
    </source>
</evidence>
<dbReference type="SUPFAM" id="SSF56112">
    <property type="entry name" value="Protein kinase-like (PK-like)"/>
    <property type="match status" value="1"/>
</dbReference>
<keyword evidence="4" id="KW-1185">Reference proteome</keyword>
<dbReference type="InterPro" id="IPR002575">
    <property type="entry name" value="Aminoglycoside_PTrfase"/>
</dbReference>
<dbReference type="PANTHER" id="PTHR21310">
    <property type="entry name" value="AMINOGLYCOSIDE PHOSPHOTRANSFERASE-RELATED-RELATED"/>
    <property type="match status" value="1"/>
</dbReference>
<dbReference type="PANTHER" id="PTHR21310:SF51">
    <property type="entry name" value="AMINOGLYCOSIDE PHOSPHOTRANSFERASE DOMAIN-CONTAINING PROTEIN"/>
    <property type="match status" value="1"/>
</dbReference>
<protein>
    <recommendedName>
        <fullName evidence="2">Aminoglycoside phosphotransferase domain-containing protein</fullName>
    </recommendedName>
</protein>
<accession>A0A6A6QQ82</accession>
<feature type="compositionally biased region" description="Low complexity" evidence="1">
    <location>
        <begin position="27"/>
        <end position="36"/>
    </location>
</feature>
<dbReference type="Proteomes" id="UP000799750">
    <property type="component" value="Unassembled WGS sequence"/>
</dbReference>
<feature type="region of interest" description="Disordered" evidence="1">
    <location>
        <begin position="14"/>
        <end position="36"/>
    </location>
</feature>